<name>A0ABQ6AA26_9PROT</name>
<dbReference type="InterPro" id="IPR001647">
    <property type="entry name" value="HTH_TetR"/>
</dbReference>
<dbReference type="InterPro" id="IPR009057">
    <property type="entry name" value="Homeodomain-like_sf"/>
</dbReference>
<reference evidence="7" key="1">
    <citation type="journal article" date="2019" name="Int. J. Syst. Evol. Microbiol.">
        <title>The Global Catalogue of Microorganisms (GCM) 10K type strain sequencing project: providing services to taxonomists for standard genome sequencing and annotation.</title>
        <authorList>
            <consortium name="The Broad Institute Genomics Platform"/>
            <consortium name="The Broad Institute Genome Sequencing Center for Infectious Disease"/>
            <person name="Wu L."/>
            <person name="Ma J."/>
        </authorList>
    </citation>
    <scope>NUCLEOTIDE SEQUENCE [LARGE SCALE GENOMIC DNA]</scope>
    <source>
        <strain evidence="7">NBRC 112502</strain>
    </source>
</reference>
<dbReference type="EMBL" id="BSOS01000086">
    <property type="protein sequence ID" value="GLR68250.1"/>
    <property type="molecule type" value="Genomic_DNA"/>
</dbReference>
<dbReference type="SUPFAM" id="SSF46689">
    <property type="entry name" value="Homeodomain-like"/>
    <property type="match status" value="1"/>
</dbReference>
<dbReference type="Pfam" id="PF00440">
    <property type="entry name" value="TetR_N"/>
    <property type="match status" value="1"/>
</dbReference>
<dbReference type="Gene3D" id="1.10.357.10">
    <property type="entry name" value="Tetracycline Repressor, domain 2"/>
    <property type="match status" value="1"/>
</dbReference>
<keyword evidence="7" id="KW-1185">Reference proteome</keyword>
<proteinExistence type="predicted"/>
<feature type="DNA-binding region" description="H-T-H motif" evidence="4">
    <location>
        <begin position="39"/>
        <end position="58"/>
    </location>
</feature>
<evidence type="ECO:0000256" key="4">
    <source>
        <dbReference type="PROSITE-ProRule" id="PRU00335"/>
    </source>
</evidence>
<evidence type="ECO:0000313" key="7">
    <source>
        <dbReference type="Proteomes" id="UP001156641"/>
    </source>
</evidence>
<protein>
    <recommendedName>
        <fullName evidence="5">HTH tetR-type domain-containing protein</fullName>
    </recommendedName>
</protein>
<dbReference type="Proteomes" id="UP001156641">
    <property type="component" value="Unassembled WGS sequence"/>
</dbReference>
<organism evidence="6 7">
    <name type="scientific">Acidocella aquatica</name>
    <dbReference type="NCBI Taxonomy" id="1922313"/>
    <lineage>
        <taxon>Bacteria</taxon>
        <taxon>Pseudomonadati</taxon>
        <taxon>Pseudomonadota</taxon>
        <taxon>Alphaproteobacteria</taxon>
        <taxon>Acetobacterales</taxon>
        <taxon>Acidocellaceae</taxon>
        <taxon>Acidocella</taxon>
    </lineage>
</organism>
<gene>
    <name evidence="6" type="ORF">GCM10010909_29310</name>
</gene>
<evidence type="ECO:0000313" key="6">
    <source>
        <dbReference type="EMBL" id="GLR68250.1"/>
    </source>
</evidence>
<sequence>MRKTNQDGQAIGRKGAESRARLLVAARHLITATPTETLTASAIAREAGLASQTFYLYFKGVDEALLCLSRKASEDTGEIVAELDRPWDSGQLRHHAECVVSAFYRYWDRHRAILNIRNFRADGGQDSFVEVRNASAVPIVTKIAARIRAAHGETALSEREAMSRAIIIFSAIERMAARYAYLPGWRSFVDSEDLKRAEAEILTLLISPGRAI</sequence>
<comment type="caution">
    <text evidence="6">The sequence shown here is derived from an EMBL/GenBank/DDBJ whole genome shotgun (WGS) entry which is preliminary data.</text>
</comment>
<keyword evidence="2 4" id="KW-0238">DNA-binding</keyword>
<dbReference type="PROSITE" id="PS50977">
    <property type="entry name" value="HTH_TETR_2"/>
    <property type="match status" value="1"/>
</dbReference>
<evidence type="ECO:0000259" key="5">
    <source>
        <dbReference type="PROSITE" id="PS50977"/>
    </source>
</evidence>
<evidence type="ECO:0000256" key="1">
    <source>
        <dbReference type="ARBA" id="ARBA00023015"/>
    </source>
</evidence>
<keyword evidence="1" id="KW-0805">Transcription regulation</keyword>
<evidence type="ECO:0000256" key="3">
    <source>
        <dbReference type="ARBA" id="ARBA00023163"/>
    </source>
</evidence>
<accession>A0ABQ6AA26</accession>
<dbReference type="RefSeq" id="WP_284259094.1">
    <property type="nucleotide sequence ID" value="NZ_BSOS01000086.1"/>
</dbReference>
<keyword evidence="3" id="KW-0804">Transcription</keyword>
<dbReference type="InterPro" id="IPR011075">
    <property type="entry name" value="TetR_C"/>
</dbReference>
<evidence type="ECO:0000256" key="2">
    <source>
        <dbReference type="ARBA" id="ARBA00023125"/>
    </source>
</evidence>
<feature type="domain" description="HTH tetR-type" evidence="5">
    <location>
        <begin position="16"/>
        <end position="76"/>
    </location>
</feature>
<dbReference type="Pfam" id="PF19352">
    <property type="entry name" value="TetR_C_38"/>
    <property type="match status" value="1"/>
</dbReference>